<organism evidence="1 2">
    <name type="scientific">Brassica carinata</name>
    <name type="common">Ethiopian mustard</name>
    <name type="synonym">Abyssinian cabbage</name>
    <dbReference type="NCBI Taxonomy" id="52824"/>
    <lineage>
        <taxon>Eukaryota</taxon>
        <taxon>Viridiplantae</taxon>
        <taxon>Streptophyta</taxon>
        <taxon>Embryophyta</taxon>
        <taxon>Tracheophyta</taxon>
        <taxon>Spermatophyta</taxon>
        <taxon>Magnoliopsida</taxon>
        <taxon>eudicotyledons</taxon>
        <taxon>Gunneridae</taxon>
        <taxon>Pentapetalae</taxon>
        <taxon>rosids</taxon>
        <taxon>malvids</taxon>
        <taxon>Brassicales</taxon>
        <taxon>Brassicaceae</taxon>
        <taxon>Brassiceae</taxon>
        <taxon>Brassica</taxon>
    </lineage>
</organism>
<evidence type="ECO:0000313" key="2">
    <source>
        <dbReference type="Proteomes" id="UP000886595"/>
    </source>
</evidence>
<comment type="caution">
    <text evidence="1">The sequence shown here is derived from an EMBL/GenBank/DDBJ whole genome shotgun (WGS) entry which is preliminary data.</text>
</comment>
<protein>
    <submittedName>
        <fullName evidence="1">Uncharacterized protein</fullName>
    </submittedName>
</protein>
<dbReference type="EMBL" id="JAAMPC010000001">
    <property type="protein sequence ID" value="KAG2334189.1"/>
    <property type="molecule type" value="Genomic_DNA"/>
</dbReference>
<dbReference type="Proteomes" id="UP000886595">
    <property type="component" value="Unassembled WGS sequence"/>
</dbReference>
<gene>
    <name evidence="1" type="ORF">Bca52824_005369</name>
</gene>
<proteinExistence type="predicted"/>
<reference evidence="1 2" key="1">
    <citation type="submission" date="2020-02" db="EMBL/GenBank/DDBJ databases">
        <authorList>
            <person name="Ma Q."/>
            <person name="Huang Y."/>
            <person name="Song X."/>
            <person name="Pei D."/>
        </authorList>
    </citation>
    <scope>NUCLEOTIDE SEQUENCE [LARGE SCALE GENOMIC DNA]</scope>
    <source>
        <strain evidence="1">Sxm20200214</strain>
        <tissue evidence="1">Leaf</tissue>
    </source>
</reference>
<name>A0A8X7WQM1_BRACI</name>
<sequence length="73" mass="7930">MSKEGQTVIGDGIVTPNAIYGDPLGALIHQTIYRDTPAPFRCLYCGITGLTTIRLLTVMNPPQWKQPSFALPA</sequence>
<keyword evidence="2" id="KW-1185">Reference proteome</keyword>
<accession>A0A8X7WQM1</accession>
<dbReference type="OrthoDB" id="1882956at2759"/>
<dbReference type="AlphaFoldDB" id="A0A8X7WQM1"/>
<evidence type="ECO:0000313" key="1">
    <source>
        <dbReference type="EMBL" id="KAG2334189.1"/>
    </source>
</evidence>